<evidence type="ECO:0000313" key="4">
    <source>
        <dbReference type="Proteomes" id="UP000008810"/>
    </source>
</evidence>
<accession>A0A0Q3R2U6</accession>
<dbReference type="Gramene" id="KQK07802">
    <property type="protein sequence ID" value="KQK07802"/>
    <property type="gene ID" value="BRADI_2g37996v3"/>
</dbReference>
<feature type="domain" description="F-box" evidence="1">
    <location>
        <begin position="38"/>
        <end position="74"/>
    </location>
</feature>
<name>A0A0Q3R2U6_BRADI</name>
<feature type="non-terminal residue" evidence="2">
    <location>
        <position position="1"/>
    </location>
</feature>
<evidence type="ECO:0000313" key="3">
    <source>
        <dbReference type="EnsemblPlants" id="KQK07802"/>
    </source>
</evidence>
<proteinExistence type="predicted"/>
<keyword evidence="4" id="KW-1185">Reference proteome</keyword>
<dbReference type="EnsemblPlants" id="KQK07802">
    <property type="protein sequence ID" value="KQK07802"/>
    <property type="gene ID" value="BRADI_2g37996v3"/>
</dbReference>
<dbReference type="OrthoDB" id="670854at2759"/>
<gene>
    <name evidence="2" type="ORF">BRADI_2g37996v3</name>
</gene>
<protein>
    <recommendedName>
        <fullName evidence="1">F-box domain-containing protein</fullName>
    </recommendedName>
</protein>
<dbReference type="Pfam" id="PF00646">
    <property type="entry name" value="F-box"/>
    <property type="match status" value="1"/>
</dbReference>
<dbReference type="InterPro" id="IPR055302">
    <property type="entry name" value="F-box_dom-containing"/>
</dbReference>
<dbReference type="PANTHER" id="PTHR32141">
    <property type="match status" value="1"/>
</dbReference>
<evidence type="ECO:0000259" key="1">
    <source>
        <dbReference type="Pfam" id="PF00646"/>
    </source>
</evidence>
<reference evidence="3" key="3">
    <citation type="submission" date="2018-08" db="UniProtKB">
        <authorList>
            <consortium name="EnsemblPlants"/>
        </authorList>
    </citation>
    <scope>IDENTIFICATION</scope>
    <source>
        <strain evidence="3">cv. Bd21</strain>
    </source>
</reference>
<dbReference type="InParanoid" id="A0A0Q3R2U6"/>
<dbReference type="EMBL" id="CM000881">
    <property type="protein sequence ID" value="KQK07802.2"/>
    <property type="molecule type" value="Genomic_DNA"/>
</dbReference>
<dbReference type="Proteomes" id="UP000008810">
    <property type="component" value="Chromosome 2"/>
</dbReference>
<dbReference type="InterPro" id="IPR036047">
    <property type="entry name" value="F-box-like_dom_sf"/>
</dbReference>
<dbReference type="AlphaFoldDB" id="A0A0Q3R2U6"/>
<reference evidence="2" key="2">
    <citation type="submission" date="2017-06" db="EMBL/GenBank/DDBJ databases">
        <title>WGS assembly of Brachypodium distachyon.</title>
        <authorList>
            <consortium name="The International Brachypodium Initiative"/>
            <person name="Lucas S."/>
            <person name="Harmon-Smith M."/>
            <person name="Lail K."/>
            <person name="Tice H."/>
            <person name="Grimwood J."/>
            <person name="Bruce D."/>
            <person name="Barry K."/>
            <person name="Shu S."/>
            <person name="Lindquist E."/>
            <person name="Wang M."/>
            <person name="Pitluck S."/>
            <person name="Vogel J.P."/>
            <person name="Garvin D.F."/>
            <person name="Mockler T.C."/>
            <person name="Schmutz J."/>
            <person name="Rokhsar D."/>
            <person name="Bevan M.W."/>
        </authorList>
    </citation>
    <scope>NUCLEOTIDE SEQUENCE</scope>
    <source>
        <strain evidence="2">Bd21</strain>
    </source>
</reference>
<sequence>AQLILASGCGSINRSRSLNSQSRGLTAMAAGRQGDDRLSGLGDDLLHRILHFAPAREAVSTTALSRRWKDRWLSSGAVNLETDVDPDCSRLCTGRDAFVSTTGKALSSVALVTRLTFRVESRFGSTIESFLRDKRRRVDVLADLLSHPAAGQLEELRIAGVDSAFRAMEIHDHEYEVGSPSSFLRTGIYRLRLDALPSNTLRVLELTNCHCDLPLEVLQELIDAAPALAAVILKSVVLGESGALRCPAATALVLDKCGWTARKHGAFKIHAPMLRRFRYRGILRRISLAPPPPDLAQVDGLTLQSYHGSSERT</sequence>
<dbReference type="PANTHER" id="PTHR32141:SF26">
    <property type="entry name" value="OS08G0328600 PROTEIN"/>
    <property type="match status" value="1"/>
</dbReference>
<reference evidence="2 3" key="1">
    <citation type="journal article" date="2010" name="Nature">
        <title>Genome sequencing and analysis of the model grass Brachypodium distachyon.</title>
        <authorList>
            <consortium name="International Brachypodium Initiative"/>
        </authorList>
    </citation>
    <scope>NUCLEOTIDE SEQUENCE [LARGE SCALE GENOMIC DNA]</scope>
    <source>
        <strain evidence="2 3">Bd21</strain>
    </source>
</reference>
<evidence type="ECO:0000313" key="2">
    <source>
        <dbReference type="EMBL" id="KQK07802.2"/>
    </source>
</evidence>
<dbReference type="SUPFAM" id="SSF81383">
    <property type="entry name" value="F-box domain"/>
    <property type="match status" value="1"/>
</dbReference>
<organism evidence="2">
    <name type="scientific">Brachypodium distachyon</name>
    <name type="common">Purple false brome</name>
    <name type="synonym">Trachynia distachya</name>
    <dbReference type="NCBI Taxonomy" id="15368"/>
    <lineage>
        <taxon>Eukaryota</taxon>
        <taxon>Viridiplantae</taxon>
        <taxon>Streptophyta</taxon>
        <taxon>Embryophyta</taxon>
        <taxon>Tracheophyta</taxon>
        <taxon>Spermatophyta</taxon>
        <taxon>Magnoliopsida</taxon>
        <taxon>Liliopsida</taxon>
        <taxon>Poales</taxon>
        <taxon>Poaceae</taxon>
        <taxon>BOP clade</taxon>
        <taxon>Pooideae</taxon>
        <taxon>Stipodae</taxon>
        <taxon>Brachypodieae</taxon>
        <taxon>Brachypodium</taxon>
    </lineage>
</organism>
<dbReference type="InterPro" id="IPR001810">
    <property type="entry name" value="F-box_dom"/>
</dbReference>